<reference evidence="1 2" key="1">
    <citation type="submission" date="2024-02" db="EMBL/GenBank/DDBJ databases">
        <authorList>
            <consortium name="ELIXIR-Norway"/>
            <consortium name="Elixir Norway"/>
        </authorList>
    </citation>
    <scope>NUCLEOTIDE SEQUENCE [LARGE SCALE GENOMIC DNA]</scope>
</reference>
<gene>
    <name evidence="1" type="ORF">CSSPTR1EN2_LOCUS1587</name>
</gene>
<organism evidence="1 2">
    <name type="scientific">Sphagnum troendelagicum</name>
    <dbReference type="NCBI Taxonomy" id="128251"/>
    <lineage>
        <taxon>Eukaryota</taxon>
        <taxon>Viridiplantae</taxon>
        <taxon>Streptophyta</taxon>
        <taxon>Embryophyta</taxon>
        <taxon>Bryophyta</taxon>
        <taxon>Sphagnophytina</taxon>
        <taxon>Sphagnopsida</taxon>
        <taxon>Sphagnales</taxon>
        <taxon>Sphagnaceae</taxon>
        <taxon>Sphagnum</taxon>
    </lineage>
</organism>
<evidence type="ECO:0000313" key="1">
    <source>
        <dbReference type="EMBL" id="CAK9191831.1"/>
    </source>
</evidence>
<proteinExistence type="predicted"/>
<name>A0ABP0TCF0_9BRYO</name>
<accession>A0ABP0TCF0</accession>
<protein>
    <submittedName>
        <fullName evidence="1">Uncharacterized protein</fullName>
    </submittedName>
</protein>
<dbReference type="EMBL" id="OZ019893">
    <property type="protein sequence ID" value="CAK9191831.1"/>
    <property type="molecule type" value="Genomic_DNA"/>
</dbReference>
<keyword evidence="2" id="KW-1185">Reference proteome</keyword>
<sequence>MKFVTYLTACIASDQAVPVCREHHISAPPAYLINAILEHSSQFSHKPEQPLGSEMQVQLEGAAADMVRRCHYVAPCIQELQPDEDLPDTPTSCNTSARDLMYNLAVDSTTTKTVCAVVRKCKEFIALGSQNTKSCLALLDCLETLLDILEKVEGTFDSDTAGYRTTLEDTLVFASKAFAFLEQLCHKGSVSNWWFPNKVDGLFRVLQCQVLDLQLQLNEEYAAEAASYESTNKKFQLCRSSSSTRYERQSFGVTTFIVSTHNCEKFLYRKKRAVVPLIQAEDGTISYIVELTYPRTWRHKDVPLTAKVGSDERGYPQTLELQLLDLRKVGSCLKQRTNNYCRNVGWQVDLLKLNKRSWGWQEQDTALITYLDLPIATVSSLSGSLLSFSRSSRQGYYYSCAASTATAARDSSYNLINKAREQAGAEYYRIGVEIGGGGGIDPDLRQLYVVGSKDRDSVYYKCFANSLTEEVVAVYRFHRSYRFHRNRSNGNSNGGGGEGELHVVGRGNRAGLRHLIVCVFCSLGFTTAV</sequence>
<dbReference type="Proteomes" id="UP001497512">
    <property type="component" value="Chromosome 1"/>
</dbReference>
<evidence type="ECO:0000313" key="2">
    <source>
        <dbReference type="Proteomes" id="UP001497512"/>
    </source>
</evidence>